<evidence type="ECO:0000313" key="2">
    <source>
        <dbReference type="Proteomes" id="UP000193963"/>
    </source>
</evidence>
<dbReference type="InterPro" id="IPR021508">
    <property type="entry name" value="Gp17-like"/>
</dbReference>
<proteinExistence type="predicted"/>
<evidence type="ECO:0000313" key="1">
    <source>
        <dbReference type="EMBL" id="SLN70346.1"/>
    </source>
</evidence>
<dbReference type="RefSeq" id="WP_085889745.1">
    <property type="nucleotide sequence ID" value="NZ_FWFN01000009.1"/>
</dbReference>
<dbReference type="Pfam" id="PF11367">
    <property type="entry name" value="Tail_completion_gp17"/>
    <property type="match status" value="1"/>
</dbReference>
<sequence length="138" mass="15043">MPNDAGEFQRALFTLLSAAPEMNGIQIVDEMPQAEDASALAGLPAIEIGDMDIRDWSTSGTEGDDIAFRLHVWNVPGSLFDLRAIQGACKGLLHRRQENLTLPRGKVVLLHRLASRVVVDKAHGVCDYRALVCYGETG</sequence>
<gene>
    <name evidence="1" type="ORF">PSM7751_03718</name>
</gene>
<dbReference type="OrthoDB" id="7630456at2"/>
<dbReference type="Proteomes" id="UP000193963">
    <property type="component" value="Unassembled WGS sequence"/>
</dbReference>
<protein>
    <submittedName>
        <fullName evidence="1">Uncharacterized protein</fullName>
    </submittedName>
</protein>
<organism evidence="1 2">
    <name type="scientific">Pseudooceanicola marinus</name>
    <dbReference type="NCBI Taxonomy" id="396013"/>
    <lineage>
        <taxon>Bacteria</taxon>
        <taxon>Pseudomonadati</taxon>
        <taxon>Pseudomonadota</taxon>
        <taxon>Alphaproteobacteria</taxon>
        <taxon>Rhodobacterales</taxon>
        <taxon>Paracoccaceae</taxon>
        <taxon>Pseudooceanicola</taxon>
    </lineage>
</organism>
<dbReference type="AlphaFoldDB" id="A0A1X7A4Z6"/>
<dbReference type="InterPro" id="IPR053745">
    <property type="entry name" value="Viral_Tail_Comp_sf"/>
</dbReference>
<dbReference type="EMBL" id="FWFN01000009">
    <property type="protein sequence ID" value="SLN70346.1"/>
    <property type="molecule type" value="Genomic_DNA"/>
</dbReference>
<dbReference type="Gene3D" id="3.30.2000.30">
    <property type="match status" value="1"/>
</dbReference>
<accession>A0A1X7A4Z6</accession>
<keyword evidence="2" id="KW-1185">Reference proteome</keyword>
<reference evidence="1 2" key="1">
    <citation type="submission" date="2017-03" db="EMBL/GenBank/DDBJ databases">
        <authorList>
            <person name="Afonso C.L."/>
            <person name="Miller P.J."/>
            <person name="Scott M.A."/>
            <person name="Spackman E."/>
            <person name="Goraichik I."/>
            <person name="Dimitrov K.M."/>
            <person name="Suarez D.L."/>
            <person name="Swayne D.E."/>
        </authorList>
    </citation>
    <scope>NUCLEOTIDE SEQUENCE [LARGE SCALE GENOMIC DNA]</scope>
    <source>
        <strain evidence="1 2">CECT 7751</strain>
    </source>
</reference>
<name>A0A1X7A4Z6_9RHOB</name>